<sequence length="646" mass="70768">MGCSALTFNSVPLPRAGTYHRSSKGGAHQRHKRSWVWNQFFVLEEYTGDEPLYVGKLHSDVDKGEGRVKYVLNGEGATSIFTIDENTGDIHATKRLDREEQPYYTLRAQARSRETNLPVEPESEFVIKVQDINDNEPKFLDGPYSARVPEMSPVGTSVVTVVATDADDPTYGNSARVVYSILEGQPYFSVEPKTDRLGTGRDTSPPVSSLFQWITPAHVYQSNDREHRGVVKTALSSMDREARDQYLLVIQAKDMVGQMGGLSGTTTVTVTLSDVNDNPPRFSRKNYQFSVPESLPVSTVVAKIRALDLDVGPNAEMEYKVTDGDSLGVFRIATDRDTQEGLITLQKGLDFETKSSYTLHVEASNRNVNLRFLSLDQFSDTATVRLNVENVDEPPVFTSPLTKMVISEAAKVGTTIGTVIAHDPDSTNSPIRYSIDRNTDLERFFNVDAGSGVITTAKPLDREVNAGHNITIFATESLDPLQVGKGVVLIKVTDINDNAPVFAIEYETYLCESARPGQVIETISAVDRDEPQSGHRFFFSLTAETAGNLNFTLRDNKDNTASVLTKRGGFQRHDQTVYRLPVLIMDSGSPALSSTNTLSIRVCDCESDGSPRSCGAEAAMLSAGLSTGALIAILACILTLLGKRPV</sequence>
<comment type="caution">
    <text evidence="1">The sequence shown here is derived from an EMBL/GenBank/DDBJ whole genome shotgun (WGS) entry which is preliminary data.</text>
</comment>
<evidence type="ECO:0000313" key="2">
    <source>
        <dbReference type="Proteomes" id="UP001157502"/>
    </source>
</evidence>
<dbReference type="EMBL" id="CM055732">
    <property type="protein sequence ID" value="KAJ8011105.1"/>
    <property type="molecule type" value="Genomic_DNA"/>
</dbReference>
<keyword evidence="2" id="KW-1185">Reference proteome</keyword>
<name>A0ACC2H614_DALPE</name>
<protein>
    <submittedName>
        <fullName evidence="1">Uncharacterized protein</fullName>
    </submittedName>
</protein>
<proteinExistence type="predicted"/>
<organism evidence="1 2">
    <name type="scientific">Dallia pectoralis</name>
    <name type="common">Alaska blackfish</name>
    <dbReference type="NCBI Taxonomy" id="75939"/>
    <lineage>
        <taxon>Eukaryota</taxon>
        <taxon>Metazoa</taxon>
        <taxon>Chordata</taxon>
        <taxon>Craniata</taxon>
        <taxon>Vertebrata</taxon>
        <taxon>Euteleostomi</taxon>
        <taxon>Actinopterygii</taxon>
        <taxon>Neopterygii</taxon>
        <taxon>Teleostei</taxon>
        <taxon>Protacanthopterygii</taxon>
        <taxon>Esociformes</taxon>
        <taxon>Umbridae</taxon>
        <taxon>Dallia</taxon>
    </lineage>
</organism>
<gene>
    <name evidence="1" type="ORF">DPEC_G00054730</name>
</gene>
<accession>A0ACC2H614</accession>
<dbReference type="Proteomes" id="UP001157502">
    <property type="component" value="Chromosome 5"/>
</dbReference>
<reference evidence="1" key="1">
    <citation type="submission" date="2021-05" db="EMBL/GenBank/DDBJ databases">
        <authorList>
            <person name="Pan Q."/>
            <person name="Jouanno E."/>
            <person name="Zahm M."/>
            <person name="Klopp C."/>
            <person name="Cabau C."/>
            <person name="Louis A."/>
            <person name="Berthelot C."/>
            <person name="Parey E."/>
            <person name="Roest Crollius H."/>
            <person name="Montfort J."/>
            <person name="Robinson-Rechavi M."/>
            <person name="Bouchez O."/>
            <person name="Lampietro C."/>
            <person name="Lopez Roques C."/>
            <person name="Donnadieu C."/>
            <person name="Postlethwait J."/>
            <person name="Bobe J."/>
            <person name="Dillon D."/>
            <person name="Chandos A."/>
            <person name="von Hippel F."/>
            <person name="Guiguen Y."/>
        </authorList>
    </citation>
    <scope>NUCLEOTIDE SEQUENCE</scope>
    <source>
        <strain evidence="1">YG-Jan2019</strain>
    </source>
</reference>
<evidence type="ECO:0000313" key="1">
    <source>
        <dbReference type="EMBL" id="KAJ8011105.1"/>
    </source>
</evidence>